<proteinExistence type="predicted"/>
<evidence type="ECO:0000256" key="2">
    <source>
        <dbReference type="ARBA" id="ARBA00022475"/>
    </source>
</evidence>
<keyword evidence="3 6" id="KW-0812">Transmembrane</keyword>
<keyword evidence="5 6" id="KW-0472">Membrane</keyword>
<keyword evidence="4 6" id="KW-1133">Transmembrane helix</keyword>
<evidence type="ECO:0000313" key="9">
    <source>
        <dbReference type="Proteomes" id="UP001303946"/>
    </source>
</evidence>
<accession>A0ABZ0CPN4</accession>
<feature type="transmembrane region" description="Helical" evidence="6">
    <location>
        <begin position="150"/>
        <end position="172"/>
    </location>
</feature>
<feature type="domain" description="RDD" evidence="7">
    <location>
        <begin position="19"/>
        <end position="185"/>
    </location>
</feature>
<name>A0ABZ0CPN4_9BURK</name>
<dbReference type="PANTHER" id="PTHR36115">
    <property type="entry name" value="PROLINE-RICH ANTIGEN HOMOLOG-RELATED"/>
    <property type="match status" value="1"/>
</dbReference>
<dbReference type="EMBL" id="CP136336">
    <property type="protein sequence ID" value="WOB06935.1"/>
    <property type="molecule type" value="Genomic_DNA"/>
</dbReference>
<dbReference type="PANTHER" id="PTHR36115:SF4">
    <property type="entry name" value="MEMBRANE PROTEIN"/>
    <property type="match status" value="1"/>
</dbReference>
<dbReference type="Proteomes" id="UP001303946">
    <property type="component" value="Chromosome"/>
</dbReference>
<feature type="transmembrane region" description="Helical" evidence="6">
    <location>
        <begin position="29"/>
        <end position="47"/>
    </location>
</feature>
<evidence type="ECO:0000313" key="8">
    <source>
        <dbReference type="EMBL" id="WOB06935.1"/>
    </source>
</evidence>
<protein>
    <submittedName>
        <fullName evidence="8">RDD family protein</fullName>
    </submittedName>
</protein>
<dbReference type="RefSeq" id="WP_316699585.1">
    <property type="nucleotide sequence ID" value="NZ_CP136336.1"/>
</dbReference>
<keyword evidence="2" id="KW-1003">Cell membrane</keyword>
<evidence type="ECO:0000256" key="3">
    <source>
        <dbReference type="ARBA" id="ARBA00022692"/>
    </source>
</evidence>
<dbReference type="InterPro" id="IPR051791">
    <property type="entry name" value="Pra-immunoreactive"/>
</dbReference>
<evidence type="ECO:0000256" key="6">
    <source>
        <dbReference type="SAM" id="Phobius"/>
    </source>
</evidence>
<feature type="transmembrane region" description="Helical" evidence="6">
    <location>
        <begin position="108"/>
        <end position="128"/>
    </location>
</feature>
<feature type="transmembrane region" description="Helical" evidence="6">
    <location>
        <begin position="53"/>
        <end position="73"/>
    </location>
</feature>
<reference evidence="8 9" key="1">
    <citation type="submission" date="2023-10" db="EMBL/GenBank/DDBJ databases">
        <title>Bacteria for the degradation of biodegradable plastic PBAT(Polybutylene adipate terephthalate).</title>
        <authorList>
            <person name="Weon H.-Y."/>
            <person name="Yeon J."/>
        </authorList>
    </citation>
    <scope>NUCLEOTIDE SEQUENCE [LARGE SCALE GENOMIC DNA]</scope>
    <source>
        <strain evidence="8 9">SBD 7-3</strain>
    </source>
</reference>
<evidence type="ECO:0000259" key="7">
    <source>
        <dbReference type="Pfam" id="PF06271"/>
    </source>
</evidence>
<evidence type="ECO:0000256" key="4">
    <source>
        <dbReference type="ARBA" id="ARBA00022989"/>
    </source>
</evidence>
<dbReference type="InterPro" id="IPR010432">
    <property type="entry name" value="RDD"/>
</dbReference>
<dbReference type="Pfam" id="PF06271">
    <property type="entry name" value="RDD"/>
    <property type="match status" value="1"/>
</dbReference>
<keyword evidence="9" id="KW-1185">Reference proteome</keyword>
<evidence type="ECO:0000256" key="1">
    <source>
        <dbReference type="ARBA" id="ARBA00004651"/>
    </source>
</evidence>
<sequence>MEEGRAPADSGDSAGELVYAGFWRRFGAYWIDVAIFLPLTGITYYLGETSRLFFAYWFVPGLVIGLFFHVYLVKRFGGTPGKLILKTRIALTNGAPVSTKAALLRYSVLFLLSVFSSWALVTGALAMTDEHYFSLSYMAKMEAIVSRAPAWYNVVVVLTQVWVWSEFISMLLNKRRRAIHDYIAGTVVVRA</sequence>
<gene>
    <name evidence="8" type="ORF">RXV79_18655</name>
</gene>
<organism evidence="8 9">
    <name type="scientific">Piscinibacter gummiphilus</name>
    <dbReference type="NCBI Taxonomy" id="946333"/>
    <lineage>
        <taxon>Bacteria</taxon>
        <taxon>Pseudomonadati</taxon>
        <taxon>Pseudomonadota</taxon>
        <taxon>Betaproteobacteria</taxon>
        <taxon>Burkholderiales</taxon>
        <taxon>Sphaerotilaceae</taxon>
        <taxon>Piscinibacter</taxon>
    </lineage>
</organism>
<comment type="subcellular location">
    <subcellularLocation>
        <location evidence="1">Cell membrane</location>
        <topology evidence="1">Multi-pass membrane protein</topology>
    </subcellularLocation>
</comment>
<evidence type="ECO:0000256" key="5">
    <source>
        <dbReference type="ARBA" id="ARBA00023136"/>
    </source>
</evidence>